<keyword evidence="2" id="KW-1185">Reference proteome</keyword>
<dbReference type="InterPro" id="IPR036397">
    <property type="entry name" value="RNaseH_sf"/>
</dbReference>
<organism evidence="1 2">
    <name type="scientific">Araneus ventricosus</name>
    <name type="common">Orbweaver spider</name>
    <name type="synonym">Epeira ventricosa</name>
    <dbReference type="NCBI Taxonomy" id="182803"/>
    <lineage>
        <taxon>Eukaryota</taxon>
        <taxon>Metazoa</taxon>
        <taxon>Ecdysozoa</taxon>
        <taxon>Arthropoda</taxon>
        <taxon>Chelicerata</taxon>
        <taxon>Arachnida</taxon>
        <taxon>Araneae</taxon>
        <taxon>Araneomorphae</taxon>
        <taxon>Entelegynae</taxon>
        <taxon>Araneoidea</taxon>
        <taxon>Araneidae</taxon>
        <taxon>Araneus</taxon>
    </lineage>
</organism>
<proteinExistence type="predicted"/>
<dbReference type="AlphaFoldDB" id="A0A4Y2T2X3"/>
<gene>
    <name evidence="1" type="ORF">AVEN_67179_1</name>
</gene>
<name>A0A4Y2T2X3_ARAVE</name>
<dbReference type="Gene3D" id="3.30.420.10">
    <property type="entry name" value="Ribonuclease H-like superfamily/Ribonuclease H"/>
    <property type="match status" value="1"/>
</dbReference>
<evidence type="ECO:0000313" key="2">
    <source>
        <dbReference type="Proteomes" id="UP000499080"/>
    </source>
</evidence>
<dbReference type="GO" id="GO:0003676">
    <property type="term" value="F:nucleic acid binding"/>
    <property type="evidence" value="ECO:0007669"/>
    <property type="project" value="InterPro"/>
</dbReference>
<comment type="caution">
    <text evidence="1">The sequence shown here is derived from an EMBL/GenBank/DDBJ whole genome shotgun (WGS) entry which is preliminary data.</text>
</comment>
<protein>
    <submittedName>
        <fullName evidence="1">Uncharacterized protein</fullName>
    </submittedName>
</protein>
<dbReference type="EMBL" id="BGPR01025172">
    <property type="protein sequence ID" value="GBN93846.1"/>
    <property type="molecule type" value="Genomic_DNA"/>
</dbReference>
<dbReference type="OrthoDB" id="616263at2759"/>
<accession>A0A4Y2T2X3</accession>
<evidence type="ECO:0000313" key="1">
    <source>
        <dbReference type="EMBL" id="GBN93846.1"/>
    </source>
</evidence>
<reference evidence="1 2" key="1">
    <citation type="journal article" date="2019" name="Sci. Rep.">
        <title>Orb-weaving spider Araneus ventricosus genome elucidates the spidroin gene catalogue.</title>
        <authorList>
            <person name="Kono N."/>
            <person name="Nakamura H."/>
            <person name="Ohtoshi R."/>
            <person name="Moran D.A.P."/>
            <person name="Shinohara A."/>
            <person name="Yoshida Y."/>
            <person name="Fujiwara M."/>
            <person name="Mori M."/>
            <person name="Tomita M."/>
            <person name="Arakawa K."/>
        </authorList>
    </citation>
    <scope>NUCLEOTIDE SEQUENCE [LARGE SCALE GENOMIC DNA]</scope>
</reference>
<sequence>MPGRFRRMALRWPIDYFLLPKLKELFDRHRIQGTRFSSDGNVKTTAENWLNERGRDFYQTGLYKLFLLSEKCLNRFGDYVEK</sequence>
<dbReference type="Proteomes" id="UP000499080">
    <property type="component" value="Unassembled WGS sequence"/>
</dbReference>